<dbReference type="InterPro" id="IPR045623">
    <property type="entry name" value="LigXa_C"/>
</dbReference>
<name>A0A3A3G607_9BURK</name>
<dbReference type="Proteomes" id="UP000266327">
    <property type="component" value="Unassembled WGS sequence"/>
</dbReference>
<dbReference type="EMBL" id="QYUQ01000002">
    <property type="protein sequence ID" value="RJG03105.1"/>
    <property type="molecule type" value="Genomic_DNA"/>
</dbReference>
<evidence type="ECO:0000256" key="5">
    <source>
        <dbReference type="ARBA" id="ARBA00023014"/>
    </source>
</evidence>
<evidence type="ECO:0000313" key="8">
    <source>
        <dbReference type="Proteomes" id="UP000266327"/>
    </source>
</evidence>
<keyword evidence="5" id="KW-0411">Iron-sulfur</keyword>
<dbReference type="InterPro" id="IPR036922">
    <property type="entry name" value="Rieske_2Fe-2S_sf"/>
</dbReference>
<dbReference type="SUPFAM" id="SSF50022">
    <property type="entry name" value="ISP domain"/>
    <property type="match status" value="1"/>
</dbReference>
<keyword evidence="8" id="KW-1185">Reference proteome</keyword>
<dbReference type="InterPro" id="IPR050584">
    <property type="entry name" value="Cholesterol_7-desaturase"/>
</dbReference>
<proteinExistence type="predicted"/>
<dbReference type="GO" id="GO:0016491">
    <property type="term" value="F:oxidoreductase activity"/>
    <property type="evidence" value="ECO:0007669"/>
    <property type="project" value="UniProtKB-KW"/>
</dbReference>
<evidence type="ECO:0000256" key="1">
    <source>
        <dbReference type="ARBA" id="ARBA00022714"/>
    </source>
</evidence>
<dbReference type="PANTHER" id="PTHR21266">
    <property type="entry name" value="IRON-SULFUR DOMAIN CONTAINING PROTEIN"/>
    <property type="match status" value="1"/>
</dbReference>
<dbReference type="SUPFAM" id="SSF55961">
    <property type="entry name" value="Bet v1-like"/>
    <property type="match status" value="1"/>
</dbReference>
<dbReference type="Pfam" id="PF19301">
    <property type="entry name" value="LigXa_C"/>
    <property type="match status" value="1"/>
</dbReference>
<dbReference type="InterPro" id="IPR017941">
    <property type="entry name" value="Rieske_2Fe-2S"/>
</dbReference>
<dbReference type="CDD" id="cd03479">
    <property type="entry name" value="Rieske_RO_Alpha_PhDO_like"/>
    <property type="match status" value="1"/>
</dbReference>
<keyword evidence="2" id="KW-0479">Metal-binding</keyword>
<gene>
    <name evidence="7" type="ORF">D3878_17210</name>
</gene>
<feature type="domain" description="Rieske" evidence="6">
    <location>
        <begin position="30"/>
        <end position="136"/>
    </location>
</feature>
<dbReference type="Gene3D" id="2.102.10.10">
    <property type="entry name" value="Rieske [2Fe-2S] iron-sulphur domain"/>
    <property type="match status" value="1"/>
</dbReference>
<sequence>MIPMLSHEDNALMCEVDPGTPMHETMKRYWLPATLSSVLSGPDCDPVKVTLLGEDYVMFRDSNGKVGMLRERCCHRGASLCLGRVEDGGIRCLYHGWKFDVNGRVLEMPNAKGENFLSRYSQPAYPTHEAANVVWVYLGPADKQPAFPRYPIFDLPLDQVVAQEWFVDANYVQLLEGLVDSSHVGVLHQDSIVRRIKAASKEGKLDAVYKQMADDLVPRLEVEETDYGFHYVAIRELNTDDGAVDVARITAFAMPFINFVATNSTMLAAVPVGNGKTLMFEFNWDWKRPFDAERTEQVLAYHGISDTILDNIGLSRKTYGKVERPNSANNYLQDRAAMRRSETFSGLPNFHPEDIAMAISMGPISDRTKENLVPSDQACVRMRRVLIESARRVIDGKDPIGVQSEILPRGTQGSLRKGEAWQSVLAKQENLNRSFGQFAAQLDIKK</sequence>
<organism evidence="7 8">
    <name type="scientific">Noviherbaspirillum sedimenti</name>
    <dbReference type="NCBI Taxonomy" id="2320865"/>
    <lineage>
        <taxon>Bacteria</taxon>
        <taxon>Pseudomonadati</taxon>
        <taxon>Pseudomonadota</taxon>
        <taxon>Betaproteobacteria</taxon>
        <taxon>Burkholderiales</taxon>
        <taxon>Oxalobacteraceae</taxon>
        <taxon>Noviherbaspirillum</taxon>
    </lineage>
</organism>
<dbReference type="InterPro" id="IPR015881">
    <property type="entry name" value="ARHD_Rieske_2Fe_2S"/>
</dbReference>
<accession>A0A3A3G607</accession>
<protein>
    <submittedName>
        <fullName evidence="7">(2Fe-2S)-binding protein</fullName>
    </submittedName>
</protein>
<dbReference type="Gene3D" id="3.90.380.10">
    <property type="entry name" value="Naphthalene 1,2-dioxygenase Alpha Subunit, Chain A, domain 1"/>
    <property type="match status" value="1"/>
</dbReference>
<keyword evidence="1" id="KW-0001">2Fe-2S</keyword>
<keyword evidence="3" id="KW-0560">Oxidoreductase</keyword>
<evidence type="ECO:0000256" key="4">
    <source>
        <dbReference type="ARBA" id="ARBA00023004"/>
    </source>
</evidence>
<evidence type="ECO:0000259" key="6">
    <source>
        <dbReference type="PROSITE" id="PS51296"/>
    </source>
</evidence>
<dbReference type="PROSITE" id="PS00570">
    <property type="entry name" value="RING_HYDROXYL_ALPHA"/>
    <property type="match status" value="1"/>
</dbReference>
<dbReference type="GO" id="GO:0005506">
    <property type="term" value="F:iron ion binding"/>
    <property type="evidence" value="ECO:0007669"/>
    <property type="project" value="InterPro"/>
</dbReference>
<evidence type="ECO:0000313" key="7">
    <source>
        <dbReference type="EMBL" id="RJG03105.1"/>
    </source>
</evidence>
<evidence type="ECO:0000256" key="3">
    <source>
        <dbReference type="ARBA" id="ARBA00023002"/>
    </source>
</evidence>
<reference evidence="8" key="1">
    <citation type="submission" date="2018-09" db="EMBL/GenBank/DDBJ databases">
        <authorList>
            <person name="Zhu H."/>
        </authorList>
    </citation>
    <scope>NUCLEOTIDE SEQUENCE [LARGE SCALE GENOMIC DNA]</scope>
    <source>
        <strain evidence="8">K1S02-23</strain>
    </source>
</reference>
<dbReference type="PROSITE" id="PS51296">
    <property type="entry name" value="RIESKE"/>
    <property type="match status" value="1"/>
</dbReference>
<evidence type="ECO:0000256" key="2">
    <source>
        <dbReference type="ARBA" id="ARBA00022723"/>
    </source>
</evidence>
<comment type="caution">
    <text evidence="7">The sequence shown here is derived from an EMBL/GenBank/DDBJ whole genome shotgun (WGS) entry which is preliminary data.</text>
</comment>
<dbReference type="GO" id="GO:0051537">
    <property type="term" value="F:2 iron, 2 sulfur cluster binding"/>
    <property type="evidence" value="ECO:0007669"/>
    <property type="project" value="UniProtKB-KW"/>
</dbReference>
<dbReference type="Pfam" id="PF00355">
    <property type="entry name" value="Rieske"/>
    <property type="match status" value="1"/>
</dbReference>
<dbReference type="PANTHER" id="PTHR21266:SF59">
    <property type="entry name" value="BLR4922 PROTEIN"/>
    <property type="match status" value="1"/>
</dbReference>
<keyword evidence="4" id="KW-0408">Iron</keyword>
<dbReference type="AlphaFoldDB" id="A0A3A3G607"/>